<organism evidence="1 2">
    <name type="scientific">Macrosiphum euphorbiae</name>
    <name type="common">potato aphid</name>
    <dbReference type="NCBI Taxonomy" id="13131"/>
    <lineage>
        <taxon>Eukaryota</taxon>
        <taxon>Metazoa</taxon>
        <taxon>Ecdysozoa</taxon>
        <taxon>Arthropoda</taxon>
        <taxon>Hexapoda</taxon>
        <taxon>Insecta</taxon>
        <taxon>Pterygota</taxon>
        <taxon>Neoptera</taxon>
        <taxon>Paraneoptera</taxon>
        <taxon>Hemiptera</taxon>
        <taxon>Sternorrhyncha</taxon>
        <taxon>Aphidomorpha</taxon>
        <taxon>Aphidoidea</taxon>
        <taxon>Aphididae</taxon>
        <taxon>Macrosiphini</taxon>
        <taxon>Macrosiphum</taxon>
    </lineage>
</organism>
<name>A0AAV0XNM2_9HEMI</name>
<dbReference type="Proteomes" id="UP001160148">
    <property type="component" value="Unassembled WGS sequence"/>
</dbReference>
<proteinExistence type="predicted"/>
<accession>A0AAV0XNM2</accession>
<protein>
    <recommendedName>
        <fullName evidence="3">MULE transposase domain-containing protein</fullName>
    </recommendedName>
</protein>
<dbReference type="EMBL" id="CARXXK010000202">
    <property type="protein sequence ID" value="CAI6370085.1"/>
    <property type="molecule type" value="Genomic_DNA"/>
</dbReference>
<reference evidence="1 2" key="1">
    <citation type="submission" date="2023-01" db="EMBL/GenBank/DDBJ databases">
        <authorList>
            <person name="Whitehead M."/>
        </authorList>
    </citation>
    <scope>NUCLEOTIDE SEQUENCE [LARGE SCALE GENOMIC DNA]</scope>
</reference>
<sequence>MTDIVETFYSAWETVMGPVPHRLFCSWHVDKAWRQNLNKIIGPQCKEKQFTGYKSLKMLQTISSDTEFKKILNQFIIEMMNDPETKDFGVYFERMYANRTTLWAYCYRKGVGVNCNMHLESIHKTKKYHYLNGCKIGRLDKSIMAIRRFTRDKKVERMIKLTKGKSTTRIQEIKKRHVTSISLNLKTSKNDAKSWNVDSEHTPSKTYVVKQINEEICCVIVCSTCKICIHTFECTCLEK</sequence>
<comment type="caution">
    <text evidence="1">The sequence shown here is derived from an EMBL/GenBank/DDBJ whole genome shotgun (WGS) entry which is preliminary data.</text>
</comment>
<dbReference type="AlphaFoldDB" id="A0AAV0XNM2"/>
<keyword evidence="2" id="KW-1185">Reference proteome</keyword>
<evidence type="ECO:0000313" key="1">
    <source>
        <dbReference type="EMBL" id="CAI6370085.1"/>
    </source>
</evidence>
<evidence type="ECO:0008006" key="3">
    <source>
        <dbReference type="Google" id="ProtNLM"/>
    </source>
</evidence>
<gene>
    <name evidence="1" type="ORF">MEUPH1_LOCUS24248</name>
</gene>
<evidence type="ECO:0000313" key="2">
    <source>
        <dbReference type="Proteomes" id="UP001160148"/>
    </source>
</evidence>